<gene>
    <name evidence="1" type="ORF">I6U51_19215</name>
</gene>
<keyword evidence="2" id="KW-1185">Reference proteome</keyword>
<dbReference type="AlphaFoldDB" id="A0A934HZ84"/>
<dbReference type="EMBL" id="JAEEGB010000035">
    <property type="protein sequence ID" value="MBI6874804.1"/>
    <property type="molecule type" value="Genomic_DNA"/>
</dbReference>
<organism evidence="1 2">
    <name type="scientific">Clostridium aciditolerans</name>
    <dbReference type="NCBI Taxonomy" id="339861"/>
    <lineage>
        <taxon>Bacteria</taxon>
        <taxon>Bacillati</taxon>
        <taxon>Bacillota</taxon>
        <taxon>Clostridia</taxon>
        <taxon>Eubacteriales</taxon>
        <taxon>Clostridiaceae</taxon>
        <taxon>Clostridium</taxon>
    </lineage>
</organism>
<dbReference type="RefSeq" id="WP_211144181.1">
    <property type="nucleotide sequence ID" value="NZ_JAEEGB010000035.1"/>
</dbReference>
<name>A0A934HZ84_9CLOT</name>
<evidence type="ECO:0000313" key="1">
    <source>
        <dbReference type="EMBL" id="MBI6874804.1"/>
    </source>
</evidence>
<accession>A0A934HZ84</accession>
<evidence type="ECO:0000313" key="2">
    <source>
        <dbReference type="Proteomes" id="UP000622687"/>
    </source>
</evidence>
<dbReference type="Proteomes" id="UP000622687">
    <property type="component" value="Unassembled WGS sequence"/>
</dbReference>
<sequence>MERSLKSDVVTTAENFTKNFSDRGNFNFSVESLQELDDILDELNDYEFDENALYSAASMAGSYIFEVARRNYGGEYYWVEEKKQPVLVTGQPNFSVSIYAFEKAKDRIVNGKEDSIPFYFKGYIEAVEKGRKTGYHATIL</sequence>
<comment type="caution">
    <text evidence="1">The sequence shown here is derived from an EMBL/GenBank/DDBJ whole genome shotgun (WGS) entry which is preliminary data.</text>
</comment>
<reference evidence="1" key="1">
    <citation type="submission" date="2020-12" db="EMBL/GenBank/DDBJ databases">
        <title>Clostridium thailandense sp. nov., a novel acetogenic bacterium isolated from peat land soil in Thailand.</title>
        <authorList>
            <person name="Chaikitkaew S."/>
            <person name="Birkeland N.K."/>
        </authorList>
    </citation>
    <scope>NUCLEOTIDE SEQUENCE</scope>
    <source>
        <strain evidence="1">DSM 17425</strain>
    </source>
</reference>
<protein>
    <submittedName>
        <fullName evidence="1">Uncharacterized protein</fullName>
    </submittedName>
</protein>
<proteinExistence type="predicted"/>